<evidence type="ECO:0000259" key="6">
    <source>
        <dbReference type="PROSITE" id="PS50016"/>
    </source>
</evidence>
<dbReference type="InterPro" id="IPR019787">
    <property type="entry name" value="Znf_PHD-finger"/>
</dbReference>
<dbReference type="InterPro" id="IPR013083">
    <property type="entry name" value="Znf_RING/FYVE/PHD"/>
</dbReference>
<gene>
    <name evidence="7" type="ORF">LRAMOSA01484</name>
</gene>
<feature type="compositionally biased region" description="Low complexity" evidence="5">
    <location>
        <begin position="397"/>
        <end position="407"/>
    </location>
</feature>
<dbReference type="CDD" id="cd15534">
    <property type="entry name" value="PHD2_PHF12_Rco1"/>
    <property type="match status" value="1"/>
</dbReference>
<feature type="compositionally biased region" description="Basic residues" evidence="5">
    <location>
        <begin position="1"/>
        <end position="11"/>
    </location>
</feature>
<evidence type="ECO:0000313" key="7">
    <source>
        <dbReference type="EMBL" id="CDS07535.1"/>
    </source>
</evidence>
<evidence type="ECO:0000256" key="2">
    <source>
        <dbReference type="ARBA" id="ARBA00022771"/>
    </source>
</evidence>
<feature type="compositionally biased region" description="Basic and acidic residues" evidence="5">
    <location>
        <begin position="408"/>
        <end position="418"/>
    </location>
</feature>
<accession>A0A077WJM1</accession>
<dbReference type="InterPro" id="IPR052819">
    <property type="entry name" value="Chromatin_regulatory_protein"/>
</dbReference>
<dbReference type="Gene3D" id="3.30.40.10">
    <property type="entry name" value="Zinc/RING finger domain, C3HC4 (zinc finger)"/>
    <property type="match status" value="1"/>
</dbReference>
<dbReference type="EMBL" id="LK023324">
    <property type="protein sequence ID" value="CDS07535.1"/>
    <property type="molecule type" value="Genomic_DNA"/>
</dbReference>
<dbReference type="InterPro" id="IPR019786">
    <property type="entry name" value="Zinc_finger_PHD-type_CS"/>
</dbReference>
<dbReference type="Gene3D" id="2.30.30.1150">
    <property type="match status" value="1"/>
</dbReference>
<dbReference type="AlphaFoldDB" id="A0A077WJM1"/>
<keyword evidence="3" id="KW-0862">Zinc</keyword>
<feature type="region of interest" description="Disordered" evidence="5">
    <location>
        <begin position="1"/>
        <end position="45"/>
    </location>
</feature>
<dbReference type="GO" id="GO:0032221">
    <property type="term" value="C:Rpd3S complex"/>
    <property type="evidence" value="ECO:0007669"/>
    <property type="project" value="TreeGrafter"/>
</dbReference>
<dbReference type="PROSITE" id="PS01359">
    <property type="entry name" value="ZF_PHD_1"/>
    <property type="match status" value="1"/>
</dbReference>
<keyword evidence="2 4" id="KW-0863">Zinc-finger</keyword>
<proteinExistence type="predicted"/>
<dbReference type="SMART" id="SM00249">
    <property type="entry name" value="PHD"/>
    <property type="match status" value="2"/>
</dbReference>
<evidence type="ECO:0000256" key="4">
    <source>
        <dbReference type="PROSITE-ProRule" id="PRU00146"/>
    </source>
</evidence>
<dbReference type="GO" id="GO:0008270">
    <property type="term" value="F:zinc ion binding"/>
    <property type="evidence" value="ECO:0007669"/>
    <property type="project" value="UniProtKB-KW"/>
</dbReference>
<feature type="domain" description="PHD-type" evidence="6">
    <location>
        <begin position="193"/>
        <end position="246"/>
    </location>
</feature>
<evidence type="ECO:0000256" key="5">
    <source>
        <dbReference type="SAM" id="MobiDB-lite"/>
    </source>
</evidence>
<dbReference type="OrthoDB" id="5876363at2759"/>
<evidence type="ECO:0000256" key="1">
    <source>
        <dbReference type="ARBA" id="ARBA00022723"/>
    </source>
</evidence>
<reference evidence="7" key="1">
    <citation type="journal article" date="2014" name="Genome Announc.">
        <title>De novo whole-genome sequence and genome annotation of Lichtheimia ramosa.</title>
        <authorList>
            <person name="Linde J."/>
            <person name="Schwartze V."/>
            <person name="Binder U."/>
            <person name="Lass-Florl C."/>
            <person name="Voigt K."/>
            <person name="Horn F."/>
        </authorList>
    </citation>
    <scope>NUCLEOTIDE SEQUENCE</scope>
    <source>
        <strain evidence="7">JMRC FSU:6197</strain>
    </source>
</reference>
<dbReference type="SUPFAM" id="SSF57903">
    <property type="entry name" value="FYVE/PHD zinc finger"/>
    <property type="match status" value="2"/>
</dbReference>
<keyword evidence="1" id="KW-0479">Metal-binding</keyword>
<name>A0A077WJM1_9FUNG</name>
<evidence type="ECO:0000256" key="3">
    <source>
        <dbReference type="ARBA" id="ARBA00022833"/>
    </source>
</evidence>
<sequence length="418" mass="47237">MKRSLRPRHSASPKPADGSLKRKQDTTDLSPRSSPKRQHQESDNELPLKNSDICSACGFCGRFICCDACPNAFHFTCINPPMDVSDVENLSGNWYCTECEYKRQQRKNTSPTAKSSSKSQPSSSIPALFAKLNHDLTTRIPKMYEPPMEIVRYFEGVTMDKNGQYVDTSVIKSKSTRTDPNDDRKLKDKDDNFISCFRCRKTALRNKRIVSCDYCPLYWHMDCLDPPMTSLPNPTRKWMCPNHADHLMPRIRRPRIPKYVDASSDTPNNGIVTIIDDEKSSTKSPASCTLSDQHDSNDSIIKYSDTVYRLPASSIKLDFFSHIANMRSVSPRKETPCTRSQPTKEEMKDWLEGLTSFQSQLATYIERELDTSSSSSTAEHHSGLDMLTRAITDKDTSPSSSSSSSHHVPTEEHPSDQA</sequence>
<protein>
    <recommendedName>
        <fullName evidence="6">PHD-type domain-containing protein</fullName>
    </recommendedName>
</protein>
<dbReference type="InterPro" id="IPR011011">
    <property type="entry name" value="Znf_FYVE_PHD"/>
</dbReference>
<dbReference type="GO" id="GO:0006357">
    <property type="term" value="P:regulation of transcription by RNA polymerase II"/>
    <property type="evidence" value="ECO:0007669"/>
    <property type="project" value="TreeGrafter"/>
</dbReference>
<feature type="domain" description="PHD-type" evidence="6">
    <location>
        <begin position="51"/>
        <end position="102"/>
    </location>
</feature>
<dbReference type="PANTHER" id="PTHR47636:SF1">
    <property type="entry name" value="TRANSCRIPTIONAL REGULATORY PROTEIN RCO1"/>
    <property type="match status" value="1"/>
</dbReference>
<dbReference type="Pfam" id="PF00628">
    <property type="entry name" value="PHD"/>
    <property type="match status" value="2"/>
</dbReference>
<dbReference type="PROSITE" id="PS50016">
    <property type="entry name" value="ZF_PHD_2"/>
    <property type="match status" value="2"/>
</dbReference>
<organism evidence="7">
    <name type="scientific">Lichtheimia ramosa</name>
    <dbReference type="NCBI Taxonomy" id="688394"/>
    <lineage>
        <taxon>Eukaryota</taxon>
        <taxon>Fungi</taxon>
        <taxon>Fungi incertae sedis</taxon>
        <taxon>Mucoromycota</taxon>
        <taxon>Mucoromycotina</taxon>
        <taxon>Mucoromycetes</taxon>
        <taxon>Mucorales</taxon>
        <taxon>Lichtheimiaceae</taxon>
        <taxon>Lichtheimia</taxon>
    </lineage>
</organism>
<dbReference type="PANTHER" id="PTHR47636">
    <property type="entry name" value="TRANSCRIPTIONAL REGULATORY PROTEIN RCO1"/>
    <property type="match status" value="1"/>
</dbReference>
<dbReference type="InterPro" id="IPR001965">
    <property type="entry name" value="Znf_PHD"/>
</dbReference>
<feature type="region of interest" description="Disordered" evidence="5">
    <location>
        <begin position="371"/>
        <end position="418"/>
    </location>
</feature>